<dbReference type="PANTHER" id="PTHR37478">
    <property type="match status" value="1"/>
</dbReference>
<dbReference type="Pfam" id="PF02001">
    <property type="entry name" value="DUF134"/>
    <property type="match status" value="1"/>
</dbReference>
<dbReference type="AlphaFoldDB" id="A0A2U2B715"/>
<organism evidence="3 4">
    <name type="scientific">Marinilabilia rubra</name>
    <dbReference type="NCBI Taxonomy" id="2162893"/>
    <lineage>
        <taxon>Bacteria</taxon>
        <taxon>Pseudomonadati</taxon>
        <taxon>Bacteroidota</taxon>
        <taxon>Bacteroidia</taxon>
        <taxon>Marinilabiliales</taxon>
        <taxon>Marinilabiliaceae</taxon>
        <taxon>Marinilabilia</taxon>
    </lineage>
</organism>
<evidence type="ECO:0000313" key="4">
    <source>
        <dbReference type="Proteomes" id="UP000244956"/>
    </source>
</evidence>
<proteinExistence type="inferred from homology"/>
<dbReference type="InterPro" id="IPR036388">
    <property type="entry name" value="WH-like_DNA-bd_sf"/>
</dbReference>
<dbReference type="InterPro" id="IPR002852">
    <property type="entry name" value="UPF0251"/>
</dbReference>
<evidence type="ECO:0000256" key="2">
    <source>
        <dbReference type="HAMAP-Rule" id="MF_00674"/>
    </source>
</evidence>
<gene>
    <name evidence="3" type="ORF">DDZ16_13955</name>
</gene>
<keyword evidence="4" id="KW-1185">Reference proteome</keyword>
<comment type="caution">
    <text evidence="3">The sequence shown here is derived from an EMBL/GenBank/DDBJ whole genome shotgun (WGS) entry which is preliminary data.</text>
</comment>
<dbReference type="EMBL" id="QEWP01000011">
    <property type="protein sequence ID" value="PWD98836.1"/>
    <property type="molecule type" value="Genomic_DNA"/>
</dbReference>
<name>A0A2U2B715_9BACT</name>
<comment type="similarity">
    <text evidence="1 2">Belongs to the UPF0251 family.</text>
</comment>
<sequence length="134" mass="15238">MPNQRRNRKIESPPSVEGFKPYGVRMKNLQKVILLFEEYEAIRLIDYEDLNQEEAAAKMDISRPTFTRVYKKARKAIAQALVEGKAILIEGGTYISENYWVRCGKCSKLGTAPAPIKNCPHCQSSEIKGIHQPK</sequence>
<dbReference type="HAMAP" id="MF_00674">
    <property type="entry name" value="UPF0251"/>
    <property type="match status" value="1"/>
</dbReference>
<dbReference type="PANTHER" id="PTHR37478:SF2">
    <property type="entry name" value="UPF0251 PROTEIN TK0562"/>
    <property type="match status" value="1"/>
</dbReference>
<dbReference type="InterPro" id="IPR013324">
    <property type="entry name" value="RNA_pol_sigma_r3/r4-like"/>
</dbReference>
<reference evidence="3 4" key="1">
    <citation type="submission" date="2018-05" db="EMBL/GenBank/DDBJ databases">
        <title>Marinilabilia rubrum sp. nov., isolated from saltern sediment.</title>
        <authorList>
            <person name="Zhang R."/>
        </authorList>
    </citation>
    <scope>NUCLEOTIDE SEQUENCE [LARGE SCALE GENOMIC DNA]</scope>
    <source>
        <strain evidence="3 4">WTE16</strain>
    </source>
</reference>
<evidence type="ECO:0000313" key="3">
    <source>
        <dbReference type="EMBL" id="PWD98836.1"/>
    </source>
</evidence>
<evidence type="ECO:0000256" key="1">
    <source>
        <dbReference type="ARBA" id="ARBA00009350"/>
    </source>
</evidence>
<dbReference type="Gene3D" id="1.10.10.10">
    <property type="entry name" value="Winged helix-like DNA-binding domain superfamily/Winged helix DNA-binding domain"/>
    <property type="match status" value="1"/>
</dbReference>
<dbReference type="Proteomes" id="UP000244956">
    <property type="component" value="Unassembled WGS sequence"/>
</dbReference>
<dbReference type="RefSeq" id="WP_109265097.1">
    <property type="nucleotide sequence ID" value="NZ_QEWP01000011.1"/>
</dbReference>
<dbReference type="SUPFAM" id="SSF88659">
    <property type="entry name" value="Sigma3 and sigma4 domains of RNA polymerase sigma factors"/>
    <property type="match status" value="1"/>
</dbReference>
<dbReference type="OrthoDB" id="280278at2"/>
<protein>
    <recommendedName>
        <fullName evidence="2">UPF0251 protein DDZ16_13955</fullName>
    </recommendedName>
</protein>
<accession>A0A2U2B715</accession>